<gene>
    <name evidence="6" type="ORF">B0J12DRAFT_686493</name>
</gene>
<evidence type="ECO:0000256" key="1">
    <source>
        <dbReference type="ARBA" id="ARBA00012513"/>
    </source>
</evidence>
<feature type="domain" description="Fungal-type protein kinase" evidence="5">
    <location>
        <begin position="296"/>
        <end position="736"/>
    </location>
</feature>
<evidence type="ECO:0000313" key="7">
    <source>
        <dbReference type="Proteomes" id="UP000774617"/>
    </source>
</evidence>
<evidence type="ECO:0000313" key="6">
    <source>
        <dbReference type="EMBL" id="KAH7025329.1"/>
    </source>
</evidence>
<evidence type="ECO:0000256" key="2">
    <source>
        <dbReference type="ARBA" id="ARBA00047899"/>
    </source>
</evidence>
<dbReference type="Proteomes" id="UP000774617">
    <property type="component" value="Unassembled WGS sequence"/>
</dbReference>
<dbReference type="Pfam" id="PF17667">
    <property type="entry name" value="Pkinase_fungal"/>
    <property type="match status" value="1"/>
</dbReference>
<sequence length="838" mass="94261">MAQLSESQLATIRDHPIGDALDSFRAAFKSAPPRTSPRGGIDHFQQLVAQPTRRSLVLRLMLILQGLPAALNLPSHDEKGPLLSDLALLTSRLSINQTDVKHTAQLVKNIIDEQDDPTIWTAVYDLIRQTQPALSTFSLPRAPASATLPITPQRTPSTTSLVKQTPVVSKTSSFLSTTETRTEIDPLLRFEVEQNLIVDHPGVFDAFFGRVTQLSEIAAAVFDACKEPAMSMYTDGVGWTDWPSDCKEDEVLRFLRRHVDRFLTFADERGFRPSERRRCVTTPNQPLDGSTARRKLDVGVARGEPEHEGVPCHWSHILVPGELKSNWKKDNHNDTRLDISRYAREVFSAQDTRRFVLGFTLCGSLMRLWEFDRLGVVASKSFDINREGHRFVSVILGYLWMNEEELGFDPTIMEDNGKRYMEIERNERLERIYIEFMTRQRSIAGRATTCWKGYEKGKPGDELVIKDSWQYEDYPEEGLLLKEAAEPKVGEPANPKVDNVARYYHHETVRVGNAIDDVRRNVRRGLDDAEGRNPLRQPRSTAPSAVTSAVTSSNSGLGRGRGGSSSRGGSRSRGRSKSRGGGVSQKRASSTVEESMPPPPPKRSRSDLTPEEDVPRRNRVHRRVIMRGVGKSLYRASSLQAMLTGLVGGIKGHESLFKAGIIHRDISIGNVLLNEAEDDGFLIDLDLAIKTDRKDASGAPNRTGTKVFMAIGALYGEDHSFMHDLESFFWLLFWICTHWNGAGLDLSGSEYDSWNSEPTKKLAREKAGLVLKAADFDVEVEDNFTSYCRPLISCIQQLRKVVFPNGRSWDRQEEERRRLYFEMMSVLDEARTDLSTTN</sequence>
<evidence type="ECO:0000259" key="5">
    <source>
        <dbReference type="Pfam" id="PF17667"/>
    </source>
</evidence>
<dbReference type="PANTHER" id="PTHR38248">
    <property type="entry name" value="FUNK1 6"/>
    <property type="match status" value="1"/>
</dbReference>
<feature type="region of interest" description="Disordered" evidence="4">
    <location>
        <begin position="526"/>
        <end position="619"/>
    </location>
</feature>
<dbReference type="PANTHER" id="PTHR38248:SF2">
    <property type="entry name" value="FUNK1 11"/>
    <property type="match status" value="1"/>
</dbReference>
<evidence type="ECO:0000256" key="3">
    <source>
        <dbReference type="ARBA" id="ARBA00048679"/>
    </source>
</evidence>
<accession>A0ABQ8FT13</accession>
<dbReference type="EMBL" id="JAGTJR010000061">
    <property type="protein sequence ID" value="KAH7025329.1"/>
    <property type="molecule type" value="Genomic_DNA"/>
</dbReference>
<dbReference type="InterPro" id="IPR011009">
    <property type="entry name" value="Kinase-like_dom_sf"/>
</dbReference>
<dbReference type="Gene3D" id="1.10.510.10">
    <property type="entry name" value="Transferase(Phosphotransferase) domain 1"/>
    <property type="match status" value="1"/>
</dbReference>
<dbReference type="InterPro" id="IPR040976">
    <property type="entry name" value="Pkinase_fungal"/>
</dbReference>
<keyword evidence="7" id="KW-1185">Reference proteome</keyword>
<name>A0ABQ8FT13_9PEZI</name>
<dbReference type="PROSITE" id="PS00109">
    <property type="entry name" value="PROTEIN_KINASE_TYR"/>
    <property type="match status" value="1"/>
</dbReference>
<feature type="compositionally biased region" description="Low complexity" evidence="4">
    <location>
        <begin position="540"/>
        <end position="556"/>
    </location>
</feature>
<reference evidence="6 7" key="1">
    <citation type="journal article" date="2021" name="Nat. Commun.">
        <title>Genetic determinants of endophytism in the Arabidopsis root mycobiome.</title>
        <authorList>
            <person name="Mesny F."/>
            <person name="Miyauchi S."/>
            <person name="Thiergart T."/>
            <person name="Pickel B."/>
            <person name="Atanasova L."/>
            <person name="Karlsson M."/>
            <person name="Huettel B."/>
            <person name="Barry K.W."/>
            <person name="Haridas S."/>
            <person name="Chen C."/>
            <person name="Bauer D."/>
            <person name="Andreopoulos W."/>
            <person name="Pangilinan J."/>
            <person name="LaButti K."/>
            <person name="Riley R."/>
            <person name="Lipzen A."/>
            <person name="Clum A."/>
            <person name="Drula E."/>
            <person name="Henrissat B."/>
            <person name="Kohler A."/>
            <person name="Grigoriev I.V."/>
            <person name="Martin F.M."/>
            <person name="Hacquard S."/>
        </authorList>
    </citation>
    <scope>NUCLEOTIDE SEQUENCE [LARGE SCALE GENOMIC DNA]</scope>
    <source>
        <strain evidence="6 7">MPI-SDFR-AT-0080</strain>
    </source>
</reference>
<evidence type="ECO:0000256" key="4">
    <source>
        <dbReference type="SAM" id="MobiDB-lite"/>
    </source>
</evidence>
<dbReference type="SUPFAM" id="SSF56112">
    <property type="entry name" value="Protein kinase-like (PK-like)"/>
    <property type="match status" value="1"/>
</dbReference>
<dbReference type="EC" id="2.7.11.1" evidence="1"/>
<feature type="compositionally biased region" description="Gly residues" evidence="4">
    <location>
        <begin position="557"/>
        <end position="566"/>
    </location>
</feature>
<comment type="catalytic activity">
    <reaction evidence="3">
        <text>L-seryl-[protein] + ATP = O-phospho-L-seryl-[protein] + ADP + H(+)</text>
        <dbReference type="Rhea" id="RHEA:17989"/>
        <dbReference type="Rhea" id="RHEA-COMP:9863"/>
        <dbReference type="Rhea" id="RHEA-COMP:11604"/>
        <dbReference type="ChEBI" id="CHEBI:15378"/>
        <dbReference type="ChEBI" id="CHEBI:29999"/>
        <dbReference type="ChEBI" id="CHEBI:30616"/>
        <dbReference type="ChEBI" id="CHEBI:83421"/>
        <dbReference type="ChEBI" id="CHEBI:456216"/>
        <dbReference type="EC" id="2.7.11.1"/>
    </reaction>
</comment>
<comment type="caution">
    <text evidence="6">The sequence shown here is derived from an EMBL/GenBank/DDBJ whole genome shotgun (WGS) entry which is preliminary data.</text>
</comment>
<protein>
    <recommendedName>
        <fullName evidence="1">non-specific serine/threonine protein kinase</fullName>
        <ecNumber evidence="1">2.7.11.1</ecNumber>
    </recommendedName>
</protein>
<feature type="compositionally biased region" description="Basic and acidic residues" evidence="4">
    <location>
        <begin position="604"/>
        <end position="616"/>
    </location>
</feature>
<proteinExistence type="predicted"/>
<dbReference type="InterPro" id="IPR008266">
    <property type="entry name" value="Tyr_kinase_AS"/>
</dbReference>
<comment type="catalytic activity">
    <reaction evidence="2">
        <text>L-threonyl-[protein] + ATP = O-phospho-L-threonyl-[protein] + ADP + H(+)</text>
        <dbReference type="Rhea" id="RHEA:46608"/>
        <dbReference type="Rhea" id="RHEA-COMP:11060"/>
        <dbReference type="Rhea" id="RHEA-COMP:11605"/>
        <dbReference type="ChEBI" id="CHEBI:15378"/>
        <dbReference type="ChEBI" id="CHEBI:30013"/>
        <dbReference type="ChEBI" id="CHEBI:30616"/>
        <dbReference type="ChEBI" id="CHEBI:61977"/>
        <dbReference type="ChEBI" id="CHEBI:456216"/>
        <dbReference type="EC" id="2.7.11.1"/>
    </reaction>
</comment>
<organism evidence="6 7">
    <name type="scientific">Macrophomina phaseolina</name>
    <dbReference type="NCBI Taxonomy" id="35725"/>
    <lineage>
        <taxon>Eukaryota</taxon>
        <taxon>Fungi</taxon>
        <taxon>Dikarya</taxon>
        <taxon>Ascomycota</taxon>
        <taxon>Pezizomycotina</taxon>
        <taxon>Dothideomycetes</taxon>
        <taxon>Dothideomycetes incertae sedis</taxon>
        <taxon>Botryosphaeriales</taxon>
        <taxon>Botryosphaeriaceae</taxon>
        <taxon>Macrophomina</taxon>
    </lineage>
</organism>